<reference evidence="5 6" key="1">
    <citation type="submission" date="2020-01" db="EMBL/GenBank/DDBJ databases">
        <title>Investigation of new actinobacteria for the biodesulphurisation of diesel fuel.</title>
        <authorList>
            <person name="Athi Narayanan S.M."/>
        </authorList>
    </citation>
    <scope>NUCLEOTIDE SEQUENCE [LARGE SCALE GENOMIC DNA]</scope>
    <source>
        <strain evidence="5 6">213E</strain>
    </source>
</reference>
<proteinExistence type="inferred from homology"/>
<dbReference type="Gene3D" id="2.60.40.790">
    <property type="match status" value="1"/>
</dbReference>
<feature type="domain" description="SHSP" evidence="4">
    <location>
        <begin position="46"/>
        <end position="156"/>
    </location>
</feature>
<organism evidence="5 6">
    <name type="scientific">Gordonia desulfuricans</name>
    <dbReference type="NCBI Taxonomy" id="89051"/>
    <lineage>
        <taxon>Bacteria</taxon>
        <taxon>Bacillati</taxon>
        <taxon>Actinomycetota</taxon>
        <taxon>Actinomycetes</taxon>
        <taxon>Mycobacteriales</taxon>
        <taxon>Gordoniaceae</taxon>
        <taxon>Gordonia</taxon>
    </lineage>
</organism>
<dbReference type="PANTHER" id="PTHR11527">
    <property type="entry name" value="HEAT-SHOCK PROTEIN 20 FAMILY MEMBER"/>
    <property type="match status" value="1"/>
</dbReference>
<name>A0A7K3LT96_9ACTN</name>
<dbReference type="SUPFAM" id="SSF49764">
    <property type="entry name" value="HSP20-like chaperones"/>
    <property type="match status" value="1"/>
</dbReference>
<evidence type="ECO:0000256" key="3">
    <source>
        <dbReference type="SAM" id="MobiDB-lite"/>
    </source>
</evidence>
<feature type="compositionally biased region" description="Low complexity" evidence="3">
    <location>
        <begin position="155"/>
        <end position="176"/>
    </location>
</feature>
<evidence type="ECO:0000256" key="1">
    <source>
        <dbReference type="PROSITE-ProRule" id="PRU00285"/>
    </source>
</evidence>
<dbReference type="InterPro" id="IPR031107">
    <property type="entry name" value="Small_HSP"/>
</dbReference>
<evidence type="ECO:0000313" key="6">
    <source>
        <dbReference type="Proteomes" id="UP000466307"/>
    </source>
</evidence>
<dbReference type="RefSeq" id="WP_059039310.1">
    <property type="nucleotide sequence ID" value="NZ_JAADZU010000064.1"/>
</dbReference>
<accession>A0A7K3LT96</accession>
<dbReference type="Pfam" id="PF00011">
    <property type="entry name" value="HSP20"/>
    <property type="match status" value="1"/>
</dbReference>
<dbReference type="InterPro" id="IPR002068">
    <property type="entry name" value="A-crystallin/Hsp20_dom"/>
</dbReference>
<dbReference type="Proteomes" id="UP000466307">
    <property type="component" value="Unassembled WGS sequence"/>
</dbReference>
<gene>
    <name evidence="5" type="ORF">GYA93_17320</name>
</gene>
<sequence length="176" mass="18991">MATTGRLVPARRVGAPFFAPFRVFDDNRNLIDLFDAAFAGLEPARIATAAWTPAVTVEETEQAYIVEAELPGIKREDISVELDDNVLHVHGETTAVERTGEVRHQTRRTGKFDYRLALPGEVDADKVEATLTDGVLKLGLPKAGPAQARQITISTETAATTDTTETETPADGATES</sequence>
<evidence type="ECO:0000256" key="2">
    <source>
        <dbReference type="RuleBase" id="RU003616"/>
    </source>
</evidence>
<comment type="similarity">
    <text evidence="1 2">Belongs to the small heat shock protein (HSP20) family.</text>
</comment>
<dbReference type="AlphaFoldDB" id="A0A7K3LT96"/>
<dbReference type="InterPro" id="IPR008978">
    <property type="entry name" value="HSP20-like_chaperone"/>
</dbReference>
<evidence type="ECO:0000259" key="4">
    <source>
        <dbReference type="PROSITE" id="PS01031"/>
    </source>
</evidence>
<feature type="region of interest" description="Disordered" evidence="3">
    <location>
        <begin position="152"/>
        <end position="176"/>
    </location>
</feature>
<evidence type="ECO:0000313" key="5">
    <source>
        <dbReference type="EMBL" id="NDK91326.1"/>
    </source>
</evidence>
<dbReference type="EMBL" id="JAADZU010000064">
    <property type="protein sequence ID" value="NDK91326.1"/>
    <property type="molecule type" value="Genomic_DNA"/>
</dbReference>
<protein>
    <submittedName>
        <fullName evidence="5">Hsp20/alpha crystallin family protein</fullName>
    </submittedName>
</protein>
<dbReference type="PROSITE" id="PS01031">
    <property type="entry name" value="SHSP"/>
    <property type="match status" value="1"/>
</dbReference>
<comment type="caution">
    <text evidence="5">The sequence shown here is derived from an EMBL/GenBank/DDBJ whole genome shotgun (WGS) entry which is preliminary data.</text>
</comment>
<keyword evidence="6" id="KW-1185">Reference proteome</keyword>
<dbReference type="CDD" id="cd06464">
    <property type="entry name" value="ACD_sHsps-like"/>
    <property type="match status" value="1"/>
</dbReference>